<evidence type="ECO:0000313" key="9">
    <source>
        <dbReference type="Proteomes" id="UP000756921"/>
    </source>
</evidence>
<keyword evidence="6" id="KW-1015">Disulfide bond</keyword>
<dbReference type="PANTHER" id="PTHR33938:SF15">
    <property type="entry name" value="FERULOYL ESTERASE B-RELATED"/>
    <property type="match status" value="1"/>
</dbReference>
<evidence type="ECO:0000256" key="2">
    <source>
        <dbReference type="ARBA" id="ARBA00022487"/>
    </source>
</evidence>
<organism evidence="8 9">
    <name type="scientific">Paraphaeosphaeria minitans</name>
    <dbReference type="NCBI Taxonomy" id="565426"/>
    <lineage>
        <taxon>Eukaryota</taxon>
        <taxon>Fungi</taxon>
        <taxon>Dikarya</taxon>
        <taxon>Ascomycota</taxon>
        <taxon>Pezizomycotina</taxon>
        <taxon>Dothideomycetes</taxon>
        <taxon>Pleosporomycetidae</taxon>
        <taxon>Pleosporales</taxon>
        <taxon>Massarineae</taxon>
        <taxon>Didymosphaeriaceae</taxon>
        <taxon>Paraphaeosphaeria</taxon>
    </lineage>
</organism>
<dbReference type="OrthoDB" id="3039123at2759"/>
<proteinExistence type="predicted"/>
<evidence type="ECO:0000256" key="1">
    <source>
        <dbReference type="ARBA" id="ARBA00013091"/>
    </source>
</evidence>
<evidence type="ECO:0000256" key="7">
    <source>
        <dbReference type="ARBA" id="ARBA00034075"/>
    </source>
</evidence>
<protein>
    <recommendedName>
        <fullName evidence="1">feruloyl esterase</fullName>
        <ecNumber evidence="1">3.1.1.73</ecNumber>
    </recommendedName>
</protein>
<name>A0A9P6GKK0_9PLEO</name>
<gene>
    <name evidence="8" type="ORF">PMIN01_05140</name>
</gene>
<dbReference type="EMBL" id="WJXW01000004">
    <property type="protein sequence ID" value="KAF9737361.1"/>
    <property type="molecule type" value="Genomic_DNA"/>
</dbReference>
<evidence type="ECO:0000313" key="8">
    <source>
        <dbReference type="EMBL" id="KAF9737361.1"/>
    </source>
</evidence>
<dbReference type="GO" id="GO:0030600">
    <property type="term" value="F:feruloyl esterase activity"/>
    <property type="evidence" value="ECO:0007669"/>
    <property type="project" value="UniProtKB-EC"/>
</dbReference>
<dbReference type="EC" id="3.1.1.73" evidence="1"/>
<dbReference type="AlphaFoldDB" id="A0A9P6GKK0"/>
<evidence type="ECO:0000256" key="4">
    <source>
        <dbReference type="ARBA" id="ARBA00022729"/>
    </source>
</evidence>
<keyword evidence="9" id="KW-1185">Reference proteome</keyword>
<keyword evidence="4" id="KW-0732">Signal</keyword>
<dbReference type="Proteomes" id="UP000756921">
    <property type="component" value="Unassembled WGS sequence"/>
</dbReference>
<evidence type="ECO:0000256" key="6">
    <source>
        <dbReference type="ARBA" id="ARBA00023157"/>
    </source>
</evidence>
<dbReference type="PANTHER" id="PTHR33938">
    <property type="entry name" value="FERULOYL ESTERASE B-RELATED"/>
    <property type="match status" value="1"/>
</dbReference>
<comment type="caution">
    <text evidence="8">The sequence shown here is derived from an EMBL/GenBank/DDBJ whole genome shotgun (WGS) entry which is preliminary data.</text>
</comment>
<keyword evidence="3" id="KW-0119">Carbohydrate metabolism</keyword>
<keyword evidence="2" id="KW-0719">Serine esterase</keyword>
<accession>A0A9P6GKK0</accession>
<evidence type="ECO:0000256" key="5">
    <source>
        <dbReference type="ARBA" id="ARBA00022801"/>
    </source>
</evidence>
<comment type="catalytic activity">
    <reaction evidence="7">
        <text>feruloyl-polysaccharide + H2O = ferulate + polysaccharide.</text>
        <dbReference type="EC" id="3.1.1.73"/>
    </reaction>
</comment>
<keyword evidence="3" id="KW-0858">Xylan degradation</keyword>
<reference evidence="8" key="1">
    <citation type="journal article" date="2020" name="Mol. Plant Microbe Interact.">
        <title>Genome Sequence of the Biocontrol Agent Coniothyrium minitans strain Conio (IMI 134523).</title>
        <authorList>
            <person name="Patel D."/>
            <person name="Shittu T.A."/>
            <person name="Baroncelli R."/>
            <person name="Muthumeenakshi S."/>
            <person name="Osborne T.H."/>
            <person name="Janganan T.K."/>
            <person name="Sreenivasaprasad S."/>
        </authorList>
    </citation>
    <scope>NUCLEOTIDE SEQUENCE</scope>
    <source>
        <strain evidence="8">Conio</strain>
    </source>
</reference>
<keyword evidence="3" id="KW-0624">Polysaccharide degradation</keyword>
<dbReference type="GO" id="GO:0045493">
    <property type="term" value="P:xylan catabolic process"/>
    <property type="evidence" value="ECO:0007669"/>
    <property type="project" value="UniProtKB-KW"/>
</dbReference>
<dbReference type="InterPro" id="IPR011118">
    <property type="entry name" value="Tannase/feruloyl_esterase"/>
</dbReference>
<evidence type="ECO:0000256" key="3">
    <source>
        <dbReference type="ARBA" id="ARBA00022651"/>
    </source>
</evidence>
<sequence length="228" mass="25593">MGTWAHPGFFGYTLQTLSFNTSSVTLAQWGAARQEVLNQCDGTDGAWGAILEDPTACVFVWTPLVYSSIPNNSTCLTPIQVEAATKLFARRAYLDPRSFPFRCERRPLMGHHDTMTFTLEGILYASRKDSVGIRLKTFDGNISAFCDRGELENSYRYFRASGVGHCHGGPGWVEERDVPEVVKGTKLINDTVALGIEYTRKHCKYPKVKQYTCDQEGLDEEGWECVEQ</sequence>
<keyword evidence="5" id="KW-0378">Hydrolase</keyword>